<gene>
    <name evidence="3" type="ORF">EJ05DRAFT_30210</name>
</gene>
<evidence type="ECO:0000256" key="1">
    <source>
        <dbReference type="SAM" id="MobiDB-lite"/>
    </source>
</evidence>
<feature type="compositionally biased region" description="Polar residues" evidence="1">
    <location>
        <begin position="31"/>
        <end position="53"/>
    </location>
</feature>
<reference evidence="3" key="1">
    <citation type="journal article" date="2020" name="Stud. Mycol.">
        <title>101 Dothideomycetes genomes: a test case for predicting lifestyles and emergence of pathogens.</title>
        <authorList>
            <person name="Haridas S."/>
            <person name="Albert R."/>
            <person name="Binder M."/>
            <person name="Bloem J."/>
            <person name="Labutti K."/>
            <person name="Salamov A."/>
            <person name="Andreopoulos B."/>
            <person name="Baker S."/>
            <person name="Barry K."/>
            <person name="Bills G."/>
            <person name="Bluhm B."/>
            <person name="Cannon C."/>
            <person name="Castanera R."/>
            <person name="Culley D."/>
            <person name="Daum C."/>
            <person name="Ezra D."/>
            <person name="Gonzalez J."/>
            <person name="Henrissat B."/>
            <person name="Kuo A."/>
            <person name="Liang C."/>
            <person name="Lipzen A."/>
            <person name="Lutzoni F."/>
            <person name="Magnuson J."/>
            <person name="Mondo S."/>
            <person name="Nolan M."/>
            <person name="Ohm R."/>
            <person name="Pangilinan J."/>
            <person name="Park H.-J."/>
            <person name="Ramirez L."/>
            <person name="Alfaro M."/>
            <person name="Sun H."/>
            <person name="Tritt A."/>
            <person name="Yoshinaga Y."/>
            <person name="Zwiers L.-H."/>
            <person name="Turgeon B."/>
            <person name="Goodwin S."/>
            <person name="Spatafora J."/>
            <person name="Crous P."/>
            <person name="Grigoriev I."/>
        </authorList>
    </citation>
    <scope>NUCLEOTIDE SEQUENCE</scope>
    <source>
        <strain evidence="3">CBS 121739</strain>
    </source>
</reference>
<dbReference type="RefSeq" id="XP_033605678.1">
    <property type="nucleotide sequence ID" value="XM_033740606.1"/>
</dbReference>
<accession>A0A6A6WLZ5</accession>
<proteinExistence type="predicted"/>
<keyword evidence="4" id="KW-1185">Reference proteome</keyword>
<dbReference type="InterPro" id="IPR025718">
    <property type="entry name" value="SAP30_Sin3-bd"/>
</dbReference>
<dbReference type="Proteomes" id="UP000799437">
    <property type="component" value="Unassembled WGS sequence"/>
</dbReference>
<dbReference type="InterPro" id="IPR038291">
    <property type="entry name" value="SAP30_C_sf"/>
</dbReference>
<dbReference type="AlphaFoldDB" id="A0A6A6WLZ5"/>
<feature type="compositionally biased region" description="Low complexity" evidence="1">
    <location>
        <begin position="54"/>
        <end position="71"/>
    </location>
</feature>
<dbReference type="Gene3D" id="6.10.160.20">
    <property type="match status" value="1"/>
</dbReference>
<organism evidence="3 4">
    <name type="scientific">Pseudovirgaria hyperparasitica</name>
    <dbReference type="NCBI Taxonomy" id="470096"/>
    <lineage>
        <taxon>Eukaryota</taxon>
        <taxon>Fungi</taxon>
        <taxon>Dikarya</taxon>
        <taxon>Ascomycota</taxon>
        <taxon>Pezizomycotina</taxon>
        <taxon>Dothideomycetes</taxon>
        <taxon>Dothideomycetes incertae sedis</taxon>
        <taxon>Acrospermales</taxon>
        <taxon>Acrospermaceae</taxon>
        <taxon>Pseudovirgaria</taxon>
    </lineage>
</organism>
<feature type="region of interest" description="Disordered" evidence="1">
    <location>
        <begin position="1"/>
        <end position="73"/>
    </location>
</feature>
<dbReference type="GeneID" id="54481660"/>
<name>A0A6A6WLZ5_9PEZI</name>
<dbReference type="Pfam" id="PF13867">
    <property type="entry name" value="SAP30_Sin3_bdg"/>
    <property type="match status" value="1"/>
</dbReference>
<evidence type="ECO:0000313" key="3">
    <source>
        <dbReference type="EMBL" id="KAF2763227.1"/>
    </source>
</evidence>
<evidence type="ECO:0000259" key="2">
    <source>
        <dbReference type="Pfam" id="PF13867"/>
    </source>
</evidence>
<sequence length="171" mass="18744">MPPPKSRGTTDDPNSAVKEKHANASRGRRNVPSTLANGSSLKEVMNSSTDSPATTNGNGPQTGTSSTSSSSWAKEDSLLLHSYRSLYRLETPSSFHNPLAHVLLSQGIGNHSPTMARQKSKRRVSKDSLALAVRKNFNALAVNEQEVIVDFLYKTKTKEKELRVRFAPPRK</sequence>
<dbReference type="OrthoDB" id="510958at2759"/>
<protein>
    <recommendedName>
        <fullName evidence="2">Histone deacetylase complex subunit SAP30 Sin3 binding domain-containing protein</fullName>
    </recommendedName>
</protein>
<dbReference type="EMBL" id="ML996565">
    <property type="protein sequence ID" value="KAF2763227.1"/>
    <property type="molecule type" value="Genomic_DNA"/>
</dbReference>
<feature type="domain" description="Histone deacetylase complex subunit SAP30 Sin3 binding" evidence="2">
    <location>
        <begin position="121"/>
        <end position="156"/>
    </location>
</feature>
<evidence type="ECO:0000313" key="4">
    <source>
        <dbReference type="Proteomes" id="UP000799437"/>
    </source>
</evidence>